<comment type="caution">
    <text evidence="2">The sequence shown here is derived from an EMBL/GenBank/DDBJ whole genome shotgun (WGS) entry which is preliminary data.</text>
</comment>
<dbReference type="GO" id="GO:0042273">
    <property type="term" value="P:ribosomal large subunit biogenesis"/>
    <property type="evidence" value="ECO:0007669"/>
    <property type="project" value="InterPro"/>
</dbReference>
<dbReference type="GO" id="GO:0030687">
    <property type="term" value="C:preribosome, large subunit precursor"/>
    <property type="evidence" value="ECO:0007669"/>
    <property type="project" value="TreeGrafter"/>
</dbReference>
<dbReference type="Proteomes" id="UP001057455">
    <property type="component" value="Unassembled WGS sequence"/>
</dbReference>
<evidence type="ECO:0000256" key="1">
    <source>
        <dbReference type="SAM" id="MobiDB-lite"/>
    </source>
</evidence>
<dbReference type="Gene3D" id="2.130.10.10">
    <property type="entry name" value="YVTN repeat-like/Quinoprotein amine dehydrogenase"/>
    <property type="match status" value="1"/>
</dbReference>
<protein>
    <submittedName>
        <fullName evidence="2">Uncharacterized protein</fullName>
    </submittedName>
</protein>
<dbReference type="SUPFAM" id="SSF50978">
    <property type="entry name" value="WD40 repeat-like"/>
    <property type="match status" value="1"/>
</dbReference>
<dbReference type="InterPro" id="IPR037379">
    <property type="entry name" value="WDR74/Nsa1"/>
</dbReference>
<evidence type="ECO:0000313" key="2">
    <source>
        <dbReference type="EMBL" id="GFE54671.1"/>
    </source>
</evidence>
<keyword evidence="3" id="KW-1185">Reference proteome</keyword>
<feature type="compositionally biased region" description="Acidic residues" evidence="1">
    <location>
        <begin position="541"/>
        <end position="556"/>
    </location>
</feature>
<dbReference type="OrthoDB" id="18388at2759"/>
<evidence type="ECO:0000313" key="3">
    <source>
        <dbReference type="Proteomes" id="UP001057455"/>
    </source>
</evidence>
<dbReference type="InterPro" id="IPR036322">
    <property type="entry name" value="WD40_repeat_dom_sf"/>
</dbReference>
<organism evidence="2 3">
    <name type="scientific">Babesia ovis</name>
    <dbReference type="NCBI Taxonomy" id="5869"/>
    <lineage>
        <taxon>Eukaryota</taxon>
        <taxon>Sar</taxon>
        <taxon>Alveolata</taxon>
        <taxon>Apicomplexa</taxon>
        <taxon>Aconoidasida</taxon>
        <taxon>Piroplasmida</taxon>
        <taxon>Babesiidae</taxon>
        <taxon>Babesia</taxon>
    </lineage>
</organism>
<dbReference type="InterPro" id="IPR015943">
    <property type="entry name" value="WD40/YVTN_repeat-like_dom_sf"/>
</dbReference>
<accession>A0A9W5WV78</accession>
<dbReference type="GO" id="GO:0005730">
    <property type="term" value="C:nucleolus"/>
    <property type="evidence" value="ECO:0007669"/>
    <property type="project" value="InterPro"/>
</dbReference>
<dbReference type="PANTHER" id="PTHR16038:SF4">
    <property type="entry name" value="WD REPEAT-CONTAINING PROTEIN 74"/>
    <property type="match status" value="1"/>
</dbReference>
<feature type="region of interest" description="Disordered" evidence="1">
    <location>
        <begin position="492"/>
        <end position="565"/>
    </location>
</feature>
<gene>
    <name evidence="2" type="ORF">BaOVIS_020750</name>
</gene>
<dbReference type="AlphaFoldDB" id="A0A9W5WV78"/>
<feature type="compositionally biased region" description="Acidic residues" evidence="1">
    <location>
        <begin position="500"/>
        <end position="521"/>
    </location>
</feature>
<dbReference type="EMBL" id="BLIY01000017">
    <property type="protein sequence ID" value="GFE54671.1"/>
    <property type="molecule type" value="Genomic_DNA"/>
</dbReference>
<dbReference type="PANTHER" id="PTHR16038">
    <property type="entry name" value="NOP SEVEN ASSOCIATED PROTEIN 1"/>
    <property type="match status" value="1"/>
</dbReference>
<reference evidence="2" key="1">
    <citation type="submission" date="2019-12" db="EMBL/GenBank/DDBJ databases">
        <title>Genome sequence of Babesia ovis.</title>
        <authorList>
            <person name="Yamagishi J."/>
            <person name="Sevinc F."/>
            <person name="Xuan X."/>
        </authorList>
    </citation>
    <scope>NUCLEOTIDE SEQUENCE</scope>
    <source>
        <strain evidence="2">Selcuk</strain>
    </source>
</reference>
<name>A0A9W5WV78_BABOV</name>
<sequence length="565" mass="63005">MKYVIGGSTGLIKLVETVNRSTERQSSLDEQSLERRVNSMCWSNVNSHGEETEFAVGMDNGTVELYAYPSLEKMASFRMPSKCVHIHMIGNHFDTLGKSVYQKRASEHPGLYPDLTGSSLLSNAGRLLCCISQCGTCIIVDCDQLLQKMDAGSILVDGGDSVMSYKLRAPVSAVAYHSLMTNRIVIGGPDKPPMLFDLASGQVLWTGKLPHQSLLGLQSHLDVQSICFLEEIGPDIVAVSTSDSSIYIYDVTCQRKPVYDVNVCDGRSRCISARKLALHHIKEYNTERRKEIRQSVTENYSFESRNIVKLITKPHRMLEEGVYETKDVCDLFASDNVGTIYHLRVVTGDLLVNFIRKKICKYQAEPREISREQVIDHLIAARKRFGSASANDKPLHCAPRDANQYICELRACYTNHSGAIPDIACLGHYLISVGLDRYTSIFSVATRKRLFHLYCNQKQTCILASKSQMFQEYGMDEFKQLEVPSVKRARVAEGNNDMNGTEDDMNSEDNEGSFDNDMSTDDNEKSVDSDEDDMSSGIDDGSVDDLTDDDTADEDNGSGHTSDED</sequence>
<proteinExistence type="predicted"/>